<accession>I4HDJ6</accession>
<proteinExistence type="predicted"/>
<dbReference type="HOGENOM" id="CLU_1123516_0_0_3"/>
<dbReference type="EMBL" id="CAIM01000556">
    <property type="protein sequence ID" value="CCI20120.1"/>
    <property type="molecule type" value="Genomic_DNA"/>
</dbReference>
<dbReference type="NCBIfam" id="TIGR02595">
    <property type="entry name" value="PEP_CTERM"/>
    <property type="match status" value="1"/>
</dbReference>
<protein>
    <recommendedName>
        <fullName evidence="3">PEP-CTERM protein-sorting domain-containing protein</fullName>
    </recommendedName>
</protein>
<evidence type="ECO:0000313" key="1">
    <source>
        <dbReference type="EMBL" id="CCI20120.1"/>
    </source>
</evidence>
<organism evidence="1 2">
    <name type="scientific">Microcystis aeruginosa PCC 9807</name>
    <dbReference type="NCBI Taxonomy" id="1160283"/>
    <lineage>
        <taxon>Bacteria</taxon>
        <taxon>Bacillati</taxon>
        <taxon>Cyanobacteriota</taxon>
        <taxon>Cyanophyceae</taxon>
        <taxon>Oscillatoriophycideae</taxon>
        <taxon>Chroococcales</taxon>
        <taxon>Microcystaceae</taxon>
        <taxon>Microcystis</taxon>
    </lineage>
</organism>
<dbReference type="AlphaFoldDB" id="I4HDJ6"/>
<dbReference type="Proteomes" id="UP000003613">
    <property type="component" value="Unassembled WGS sequence"/>
</dbReference>
<comment type="caution">
    <text evidence="1">The sequence shown here is derived from an EMBL/GenBank/DDBJ whole genome shotgun (WGS) entry which is preliminary data.</text>
</comment>
<gene>
    <name evidence="1" type="ORF">MICAF_60006</name>
</gene>
<evidence type="ECO:0000313" key="2">
    <source>
        <dbReference type="Proteomes" id="UP000003613"/>
    </source>
</evidence>
<dbReference type="InterPro" id="IPR013424">
    <property type="entry name" value="Ice-binding_C"/>
</dbReference>
<reference evidence="1 2" key="1">
    <citation type="submission" date="2012-04" db="EMBL/GenBank/DDBJ databases">
        <authorList>
            <person name="Genoscope - CEA"/>
        </authorList>
    </citation>
    <scope>NUCLEOTIDE SEQUENCE [LARGE SCALE GENOMIC DNA]</scope>
    <source>
        <strain evidence="1 2">9807</strain>
    </source>
</reference>
<evidence type="ECO:0008006" key="3">
    <source>
        <dbReference type="Google" id="ProtNLM"/>
    </source>
</evidence>
<name>I4HDJ6_MICAE</name>
<sequence>MKMNRVKSSLLKSGLCVFSFSISLLCQKTPVLSATVSSSSSTLQSVGIVNDFDKISVILDGILKLWGIVAPVGRPLQPEDFTTIKSARLLIACVNGICDKDESQSNSLVSINKRTVEKTGQVSSIASISGALTQTSIGKNPACVGDMFVDGLSPIKCEKNVKAVGKPGEVFVKNVTASAFGLVYDGRGGRLLMDGAESMDEVYRSREIPEPTSIISLLSLGILGAGATLKRKVKRTHLTEKEPSNVG</sequence>